<feature type="region of interest" description="Disordered" evidence="1">
    <location>
        <begin position="1"/>
        <end position="24"/>
    </location>
</feature>
<keyword evidence="3" id="KW-1185">Reference proteome</keyword>
<accession>A0A0D2LJU2</accession>
<dbReference type="Proteomes" id="UP000054270">
    <property type="component" value="Unassembled WGS sequence"/>
</dbReference>
<dbReference type="EMBL" id="KN817522">
    <property type="protein sequence ID" value="KJA27982.1"/>
    <property type="molecule type" value="Genomic_DNA"/>
</dbReference>
<gene>
    <name evidence="2" type="ORF">HYPSUDRAFT_197544</name>
</gene>
<reference evidence="3" key="1">
    <citation type="submission" date="2014-04" db="EMBL/GenBank/DDBJ databases">
        <title>Evolutionary Origins and Diversification of the Mycorrhizal Mutualists.</title>
        <authorList>
            <consortium name="DOE Joint Genome Institute"/>
            <consortium name="Mycorrhizal Genomics Consortium"/>
            <person name="Kohler A."/>
            <person name="Kuo A."/>
            <person name="Nagy L.G."/>
            <person name="Floudas D."/>
            <person name="Copeland A."/>
            <person name="Barry K.W."/>
            <person name="Cichocki N."/>
            <person name="Veneault-Fourrey C."/>
            <person name="LaButti K."/>
            <person name="Lindquist E.A."/>
            <person name="Lipzen A."/>
            <person name="Lundell T."/>
            <person name="Morin E."/>
            <person name="Murat C."/>
            <person name="Riley R."/>
            <person name="Ohm R."/>
            <person name="Sun H."/>
            <person name="Tunlid A."/>
            <person name="Henrissat B."/>
            <person name="Grigoriev I.V."/>
            <person name="Hibbett D.S."/>
            <person name="Martin F."/>
        </authorList>
    </citation>
    <scope>NUCLEOTIDE SEQUENCE [LARGE SCALE GENOMIC DNA]</scope>
    <source>
        <strain evidence="3">FD-334 SS-4</strain>
    </source>
</reference>
<feature type="region of interest" description="Disordered" evidence="1">
    <location>
        <begin position="285"/>
        <end position="313"/>
    </location>
</feature>
<feature type="region of interest" description="Disordered" evidence="1">
    <location>
        <begin position="151"/>
        <end position="178"/>
    </location>
</feature>
<sequence length="406" mass="43136">MSYCSPVSSLPFTTSSKQRASLPDIPTSSLSALRHYTSGVGGVPRRGLKCHCAPVVVAHQHKTAHERQSSSDPHVVPISPGRPLHIGCRQISARSTATRDAGSPARHFCAHRGDAPPALAAYSAPGPCGARTYAAVVVSAGGELCAMSDGVVPSHPGAEGAQQDPSPPPQWNSPGVLNRHEEDGTFDCSHSACWQHWPWRTLELPPSTSVAKTPNDEVLRKSCPSYVESKDSSPSQAVSTTLYDDEGDAGEQDLLAATGVDVRQLNWARHRELVLDEDESMEVDNISQHTHGGPGCQRPSHATTRRSRMPPRPGAIRFGLGARRICDQESPARIRNPRDSCGQITRAKCHAVPVLAGAPMKITEQTLPVRSAGAARIECAVHDADSSGAPEGHCVLESPGIRGAPI</sequence>
<protein>
    <submittedName>
        <fullName evidence="2">Uncharacterized protein</fullName>
    </submittedName>
</protein>
<evidence type="ECO:0000256" key="1">
    <source>
        <dbReference type="SAM" id="MobiDB-lite"/>
    </source>
</evidence>
<proteinExistence type="predicted"/>
<dbReference type="AlphaFoldDB" id="A0A0D2LJU2"/>
<evidence type="ECO:0000313" key="2">
    <source>
        <dbReference type="EMBL" id="KJA27982.1"/>
    </source>
</evidence>
<name>A0A0D2LJU2_HYPSF</name>
<evidence type="ECO:0000313" key="3">
    <source>
        <dbReference type="Proteomes" id="UP000054270"/>
    </source>
</evidence>
<feature type="compositionally biased region" description="Polar residues" evidence="1">
    <location>
        <begin position="1"/>
        <end position="19"/>
    </location>
</feature>
<organism evidence="2 3">
    <name type="scientific">Hypholoma sublateritium (strain FD-334 SS-4)</name>
    <dbReference type="NCBI Taxonomy" id="945553"/>
    <lineage>
        <taxon>Eukaryota</taxon>
        <taxon>Fungi</taxon>
        <taxon>Dikarya</taxon>
        <taxon>Basidiomycota</taxon>
        <taxon>Agaricomycotina</taxon>
        <taxon>Agaricomycetes</taxon>
        <taxon>Agaricomycetidae</taxon>
        <taxon>Agaricales</taxon>
        <taxon>Agaricineae</taxon>
        <taxon>Strophariaceae</taxon>
        <taxon>Hypholoma</taxon>
    </lineage>
</organism>